<feature type="transmembrane region" description="Helical" evidence="2">
    <location>
        <begin position="372"/>
        <end position="396"/>
    </location>
</feature>
<keyword evidence="2" id="KW-1133">Transmembrane helix</keyword>
<evidence type="ECO:0000313" key="4">
    <source>
        <dbReference type="Proteomes" id="UP000054350"/>
    </source>
</evidence>
<evidence type="ECO:0000313" key="3">
    <source>
        <dbReference type="EMBL" id="KNE61468.1"/>
    </source>
</evidence>
<evidence type="ECO:0008006" key="5">
    <source>
        <dbReference type="Google" id="ProtNLM"/>
    </source>
</evidence>
<dbReference type="Proteomes" id="UP000054350">
    <property type="component" value="Unassembled WGS sequence"/>
</dbReference>
<keyword evidence="4" id="KW-1185">Reference proteome</keyword>
<gene>
    <name evidence="3" type="ORF">AMAG_06288</name>
</gene>
<reference evidence="3 4" key="2">
    <citation type="submission" date="2009-11" db="EMBL/GenBank/DDBJ databases">
        <title>The Genome Sequence of Allomyces macrogynus strain ATCC 38327.</title>
        <authorList>
            <consortium name="The Broad Institute Genome Sequencing Platform"/>
            <person name="Russ C."/>
            <person name="Cuomo C."/>
            <person name="Shea T."/>
            <person name="Young S.K."/>
            <person name="Zeng Q."/>
            <person name="Koehrsen M."/>
            <person name="Haas B."/>
            <person name="Borodovsky M."/>
            <person name="Guigo R."/>
            <person name="Alvarado L."/>
            <person name="Berlin A."/>
            <person name="Borenstein D."/>
            <person name="Chen Z."/>
            <person name="Engels R."/>
            <person name="Freedman E."/>
            <person name="Gellesch M."/>
            <person name="Goldberg J."/>
            <person name="Griggs A."/>
            <person name="Gujja S."/>
            <person name="Heiman D."/>
            <person name="Hepburn T."/>
            <person name="Howarth C."/>
            <person name="Jen D."/>
            <person name="Larson L."/>
            <person name="Lewis B."/>
            <person name="Mehta T."/>
            <person name="Park D."/>
            <person name="Pearson M."/>
            <person name="Roberts A."/>
            <person name="Saif S."/>
            <person name="Shenoy N."/>
            <person name="Sisk P."/>
            <person name="Stolte C."/>
            <person name="Sykes S."/>
            <person name="Walk T."/>
            <person name="White J."/>
            <person name="Yandava C."/>
            <person name="Burger G."/>
            <person name="Gray M.W."/>
            <person name="Holland P.W.H."/>
            <person name="King N."/>
            <person name="Lang F.B.F."/>
            <person name="Roger A.J."/>
            <person name="Ruiz-Trillo I."/>
            <person name="Lander E."/>
            <person name="Nusbaum C."/>
        </authorList>
    </citation>
    <scope>NUCLEOTIDE SEQUENCE [LARGE SCALE GENOMIC DNA]</scope>
    <source>
        <strain evidence="3 4">ATCC 38327</strain>
    </source>
</reference>
<sequence length="506" mass="55877">MTTTMSADDVPTMVTPPPSGEGSVNASRPTLPGSNAPVAPALVDTHAAATAVVEDHDTPTPRPSPPESPKDRSLAHDRSLGKNALRRLRPETIIRRTLRAFLLAFGVKSGIALLLKLFALARNKGKQSFLRSILEVTVLNRDAGRFGLLFGLFTFLFHSTVRGIHAIPELSKQPRRVQGLIAGAVAGLAVLVETKGNRLMFAQQLSMRALQAGYNSLKYHNLFHFPFGDSLLFIASCAQILFSYIFYPDTLPKEFYAFMIKMAQIPPNVLGANRVVCRAEETGGIDLPGLLAWAAKRKSTTPENLAAIAASPAHLDMLPCCFLHPHSNSCSWYCGSLAKNVFTSIFPVYLTLHVMPTLIFRGRSVLSNPTSFASRAMFNTIRSSVFLAVFISGYQVQTCIHRLLFKLGVIKQDHRLWYGWFGLVTAFSILIEDKKRRSELGMYVAPKAIHSLYQIMTRHKRWFPAVPFVDVALVCAATGCLSSFYVTGQAEHLSPLVKRILPRFVH</sequence>
<dbReference type="eggNOG" id="KOG1398">
    <property type="taxonomic scope" value="Eukaryota"/>
</dbReference>
<proteinExistence type="predicted"/>
<dbReference type="PANTHER" id="PTHR12459">
    <property type="entry name" value="TRANSMEMBRANE PROTEIN 135-RELATED"/>
    <property type="match status" value="1"/>
</dbReference>
<dbReference type="OrthoDB" id="291792at2759"/>
<feature type="transmembrane region" description="Helical" evidence="2">
    <location>
        <begin position="100"/>
        <end position="121"/>
    </location>
</feature>
<accession>A0A0L0SG53</accession>
<feature type="transmembrane region" description="Helical" evidence="2">
    <location>
        <begin position="222"/>
        <end position="247"/>
    </location>
</feature>
<feature type="compositionally biased region" description="Basic and acidic residues" evidence="1">
    <location>
        <begin position="68"/>
        <end position="80"/>
    </location>
</feature>
<feature type="transmembrane region" description="Helical" evidence="2">
    <location>
        <begin position="462"/>
        <end position="486"/>
    </location>
</feature>
<keyword evidence="2" id="KW-0472">Membrane</keyword>
<organism evidence="3 4">
    <name type="scientific">Allomyces macrogynus (strain ATCC 38327)</name>
    <name type="common">Allomyces javanicus var. macrogynus</name>
    <dbReference type="NCBI Taxonomy" id="578462"/>
    <lineage>
        <taxon>Eukaryota</taxon>
        <taxon>Fungi</taxon>
        <taxon>Fungi incertae sedis</taxon>
        <taxon>Blastocladiomycota</taxon>
        <taxon>Blastocladiomycetes</taxon>
        <taxon>Blastocladiales</taxon>
        <taxon>Blastocladiaceae</taxon>
        <taxon>Allomyces</taxon>
    </lineage>
</organism>
<evidence type="ECO:0000256" key="2">
    <source>
        <dbReference type="SAM" id="Phobius"/>
    </source>
</evidence>
<dbReference type="VEuPathDB" id="FungiDB:AMAG_06288"/>
<evidence type="ECO:0000256" key="1">
    <source>
        <dbReference type="SAM" id="MobiDB-lite"/>
    </source>
</evidence>
<feature type="region of interest" description="Disordered" evidence="1">
    <location>
        <begin position="1"/>
        <end position="81"/>
    </location>
</feature>
<dbReference type="InterPro" id="IPR026749">
    <property type="entry name" value="Tmem135"/>
</dbReference>
<dbReference type="AlphaFoldDB" id="A0A0L0SG53"/>
<keyword evidence="2" id="KW-0812">Transmembrane</keyword>
<name>A0A0L0SG53_ALLM3</name>
<feature type="transmembrane region" description="Helical" evidence="2">
    <location>
        <begin position="416"/>
        <end position="432"/>
    </location>
</feature>
<dbReference type="EMBL" id="GG745338">
    <property type="protein sequence ID" value="KNE61468.1"/>
    <property type="molecule type" value="Genomic_DNA"/>
</dbReference>
<protein>
    <recommendedName>
        <fullName evidence="5">Transmembrane protein 135 N-terminal domain-containing protein</fullName>
    </recommendedName>
</protein>
<feature type="transmembrane region" description="Helical" evidence="2">
    <location>
        <begin position="142"/>
        <end position="161"/>
    </location>
</feature>
<dbReference type="PANTHER" id="PTHR12459:SF6">
    <property type="entry name" value="GB|AAD46013.1"/>
    <property type="match status" value="1"/>
</dbReference>
<dbReference type="OMA" id="RMDLALY"/>
<feature type="transmembrane region" description="Helical" evidence="2">
    <location>
        <begin position="181"/>
        <end position="201"/>
    </location>
</feature>
<reference evidence="3 4" key="1">
    <citation type="submission" date="2009-11" db="EMBL/GenBank/DDBJ databases">
        <title>Annotation of Allomyces macrogynus ATCC 38327.</title>
        <authorList>
            <consortium name="The Broad Institute Genome Sequencing Platform"/>
            <person name="Russ C."/>
            <person name="Cuomo C."/>
            <person name="Burger G."/>
            <person name="Gray M.W."/>
            <person name="Holland P.W.H."/>
            <person name="King N."/>
            <person name="Lang F.B.F."/>
            <person name="Roger A.J."/>
            <person name="Ruiz-Trillo I."/>
            <person name="Young S.K."/>
            <person name="Zeng Q."/>
            <person name="Gargeya S."/>
            <person name="Fitzgerald M."/>
            <person name="Haas B."/>
            <person name="Abouelleil A."/>
            <person name="Alvarado L."/>
            <person name="Arachchi H.M."/>
            <person name="Berlin A."/>
            <person name="Chapman S.B."/>
            <person name="Gearin G."/>
            <person name="Goldberg J."/>
            <person name="Griggs A."/>
            <person name="Gujja S."/>
            <person name="Hansen M."/>
            <person name="Heiman D."/>
            <person name="Howarth C."/>
            <person name="Larimer J."/>
            <person name="Lui A."/>
            <person name="MacDonald P.J.P."/>
            <person name="McCowen C."/>
            <person name="Montmayeur A."/>
            <person name="Murphy C."/>
            <person name="Neiman D."/>
            <person name="Pearson M."/>
            <person name="Priest M."/>
            <person name="Roberts A."/>
            <person name="Saif S."/>
            <person name="Shea T."/>
            <person name="Sisk P."/>
            <person name="Stolte C."/>
            <person name="Sykes S."/>
            <person name="Wortman J."/>
            <person name="Nusbaum C."/>
            <person name="Birren B."/>
        </authorList>
    </citation>
    <scope>NUCLEOTIDE SEQUENCE [LARGE SCALE GENOMIC DNA]</scope>
    <source>
        <strain evidence="3 4">ATCC 38327</strain>
    </source>
</reference>